<reference evidence="5" key="1">
    <citation type="submission" date="2022-07" db="EMBL/GenBank/DDBJ databases">
        <authorList>
            <consortium name="DAFM: The Division of Animal and Food Microbiology"/>
        </authorList>
    </citation>
    <scope>NUCLEOTIDE SEQUENCE</scope>
    <source>
        <strain evidence="5">19MO01SH01-2</strain>
    </source>
</reference>
<accession>A0AAI9FT60</accession>
<name>A0AAI9FT60_STEMA</name>
<dbReference type="GO" id="GO:0042918">
    <property type="term" value="P:alkanesulfonate transmembrane transport"/>
    <property type="evidence" value="ECO:0007669"/>
    <property type="project" value="TreeGrafter"/>
</dbReference>
<dbReference type="Pfam" id="PF13379">
    <property type="entry name" value="NMT1_2"/>
    <property type="match status" value="1"/>
</dbReference>
<protein>
    <submittedName>
        <fullName evidence="5">ABC transporter substrate-binding protein</fullName>
    </submittedName>
</protein>
<evidence type="ECO:0000313" key="5">
    <source>
        <dbReference type="EMBL" id="EKT4090942.1"/>
    </source>
</evidence>
<evidence type="ECO:0000256" key="4">
    <source>
        <dbReference type="SAM" id="SignalP"/>
    </source>
</evidence>
<feature type="signal peptide" evidence="4">
    <location>
        <begin position="1"/>
        <end position="18"/>
    </location>
</feature>
<proteinExistence type="inferred from homology"/>
<keyword evidence="3 4" id="KW-0732">Signal</keyword>
<comment type="caution">
    <text evidence="5">The sequence shown here is derived from an EMBL/GenBank/DDBJ whole genome shotgun (WGS) entry which is preliminary data.</text>
</comment>
<dbReference type="Proteomes" id="UP001218208">
    <property type="component" value="Unassembled WGS sequence"/>
</dbReference>
<evidence type="ECO:0000256" key="1">
    <source>
        <dbReference type="ARBA" id="ARBA00004418"/>
    </source>
</evidence>
<comment type="subcellular location">
    <subcellularLocation>
        <location evidence="1">Periplasm</location>
    </subcellularLocation>
</comment>
<dbReference type="AlphaFoldDB" id="A0AAI9FT60"/>
<evidence type="ECO:0000256" key="2">
    <source>
        <dbReference type="ARBA" id="ARBA00010742"/>
    </source>
</evidence>
<dbReference type="EMBL" id="ABLOJW010000002">
    <property type="protein sequence ID" value="EKT4090942.1"/>
    <property type="molecule type" value="Genomic_DNA"/>
</dbReference>
<organism evidence="5 6">
    <name type="scientific">Stenotrophomonas maltophilia</name>
    <name type="common">Pseudomonas maltophilia</name>
    <name type="synonym">Xanthomonas maltophilia</name>
    <dbReference type="NCBI Taxonomy" id="40324"/>
    <lineage>
        <taxon>Bacteria</taxon>
        <taxon>Pseudomonadati</taxon>
        <taxon>Pseudomonadota</taxon>
        <taxon>Gammaproteobacteria</taxon>
        <taxon>Lysobacterales</taxon>
        <taxon>Lysobacteraceae</taxon>
        <taxon>Stenotrophomonas</taxon>
        <taxon>Stenotrophomonas maltophilia group</taxon>
    </lineage>
</organism>
<gene>
    <name evidence="5" type="ORF">QEG23_000414</name>
</gene>
<dbReference type="PANTHER" id="PTHR30024">
    <property type="entry name" value="ALIPHATIC SULFONATES-BINDING PROTEIN-RELATED"/>
    <property type="match status" value="1"/>
</dbReference>
<evidence type="ECO:0000313" key="6">
    <source>
        <dbReference type="Proteomes" id="UP001218208"/>
    </source>
</evidence>
<dbReference type="PROSITE" id="PS51257">
    <property type="entry name" value="PROKAR_LIPOPROTEIN"/>
    <property type="match status" value="1"/>
</dbReference>
<comment type="similarity">
    <text evidence="2">Belongs to the bacterial solute-binding protein SsuA/TauA family.</text>
</comment>
<dbReference type="Gene3D" id="3.40.190.10">
    <property type="entry name" value="Periplasmic binding protein-like II"/>
    <property type="match status" value="2"/>
</dbReference>
<dbReference type="PANTHER" id="PTHR30024:SF47">
    <property type="entry name" value="TAURINE-BINDING PERIPLASMIC PROTEIN"/>
    <property type="match status" value="1"/>
</dbReference>
<sequence>MYKQFFMAALCAAGLAAAGCSKPDGDAAGTSARSSEGAPVRISVGSYNLNNLPFFIADAKGYFKDVGLEVKTENFAQGGSKVLQALVANSTDVAVGFYDHTIQMQAKGKDVVAFVLLSRNSGLVMAGRENATFDPARPETIKGQKVGITAPGSSSDFFVRHFLAQHDIPVDSISLIGVGSGAAAVAALEQGKIDLLVNYDPAATLITERKVGRIIIDARSDDGARQVYGGLYPTSVMYANQSFLDKRPEAAEKIARAEQMALKFIADSSAEDIVAALPDSYVSGDRATYARAVENARAIFTRDGRFTPADLETPLKVLREFNTDVASANIDLSRTYTNAFVERANAAAPATQP</sequence>
<dbReference type="RefSeq" id="WP_153855374.1">
    <property type="nucleotide sequence ID" value="NZ_RATQ01000027.1"/>
</dbReference>
<feature type="chain" id="PRO_5042613855" evidence="4">
    <location>
        <begin position="19"/>
        <end position="353"/>
    </location>
</feature>
<evidence type="ECO:0000256" key="3">
    <source>
        <dbReference type="ARBA" id="ARBA00022729"/>
    </source>
</evidence>
<dbReference type="GO" id="GO:0042597">
    <property type="term" value="C:periplasmic space"/>
    <property type="evidence" value="ECO:0007669"/>
    <property type="project" value="UniProtKB-SubCell"/>
</dbReference>
<dbReference type="SUPFAM" id="SSF53850">
    <property type="entry name" value="Periplasmic binding protein-like II"/>
    <property type="match status" value="1"/>
</dbReference>